<evidence type="ECO:0000256" key="7">
    <source>
        <dbReference type="ARBA" id="ARBA00023157"/>
    </source>
</evidence>
<keyword evidence="5" id="KW-0211">Defensin</keyword>
<reference evidence="11" key="2">
    <citation type="submission" date="2025-08" db="UniProtKB">
        <authorList>
            <consortium name="RefSeq"/>
        </authorList>
    </citation>
    <scope>IDENTIFICATION</scope>
</reference>
<comment type="subcellular location">
    <subcellularLocation>
        <location evidence="1">Secreted</location>
    </subcellularLocation>
</comment>
<dbReference type="FunCoup" id="A0A1S3W3N4">
    <property type="interactions" value="115"/>
</dbReference>
<organism evidence="10 11">
    <name type="scientific">Erinaceus europaeus</name>
    <name type="common">Western European hedgehog</name>
    <dbReference type="NCBI Taxonomy" id="9365"/>
    <lineage>
        <taxon>Eukaryota</taxon>
        <taxon>Metazoa</taxon>
        <taxon>Chordata</taxon>
        <taxon>Craniata</taxon>
        <taxon>Vertebrata</taxon>
        <taxon>Euteleostomi</taxon>
        <taxon>Mammalia</taxon>
        <taxon>Eutheria</taxon>
        <taxon>Laurasiatheria</taxon>
        <taxon>Eulipotyphla</taxon>
        <taxon>Erinaceidae</taxon>
        <taxon>Erinaceinae</taxon>
        <taxon>Erinaceus</taxon>
    </lineage>
</organism>
<dbReference type="GO" id="GO:0005615">
    <property type="term" value="C:extracellular space"/>
    <property type="evidence" value="ECO:0007669"/>
    <property type="project" value="TreeGrafter"/>
</dbReference>
<dbReference type="InterPro" id="IPR001855">
    <property type="entry name" value="Defensin_beta-like"/>
</dbReference>
<dbReference type="GO" id="GO:0042056">
    <property type="term" value="F:chemoattractant activity"/>
    <property type="evidence" value="ECO:0007669"/>
    <property type="project" value="TreeGrafter"/>
</dbReference>
<name>A0A1S3W3N4_ERIEU</name>
<dbReference type="OrthoDB" id="9449637at2759"/>
<dbReference type="SUPFAM" id="SSF57392">
    <property type="entry name" value="Defensin-like"/>
    <property type="match status" value="1"/>
</dbReference>
<dbReference type="Pfam" id="PF00711">
    <property type="entry name" value="Defensin_beta"/>
    <property type="match status" value="1"/>
</dbReference>
<evidence type="ECO:0000259" key="9">
    <source>
        <dbReference type="Pfam" id="PF00711"/>
    </source>
</evidence>
<evidence type="ECO:0000256" key="1">
    <source>
        <dbReference type="ARBA" id="ARBA00004613"/>
    </source>
</evidence>
<evidence type="ECO:0000256" key="4">
    <source>
        <dbReference type="ARBA" id="ARBA00022729"/>
    </source>
</evidence>
<keyword evidence="4 8" id="KW-0732">Signal</keyword>
<dbReference type="FunFam" id="3.10.360.10:FF:000001">
    <property type="entry name" value="Beta-defensin 1"/>
    <property type="match status" value="1"/>
</dbReference>
<keyword evidence="2" id="KW-0964">Secreted</keyword>
<sequence>MRIHYLLFVLLFLVFMPLPGSGGVIDTLKRYYCKARGGRCALVSCLPREELIGSCSMKGRKCCRRRK</sequence>
<dbReference type="Gene3D" id="3.10.360.10">
    <property type="entry name" value="Antimicrobial Peptide, Beta-defensin 2, Chain A"/>
    <property type="match status" value="1"/>
</dbReference>
<accession>A0A1S3W3N4</accession>
<feature type="chain" id="PRO_5010252034" evidence="8">
    <location>
        <begin position="23"/>
        <end position="67"/>
    </location>
</feature>
<keyword evidence="3" id="KW-0929">Antimicrobial</keyword>
<keyword evidence="6" id="KW-0044">Antibiotic</keyword>
<evidence type="ECO:0000256" key="3">
    <source>
        <dbReference type="ARBA" id="ARBA00022529"/>
    </source>
</evidence>
<proteinExistence type="predicted"/>
<dbReference type="InParanoid" id="A0A1S3W3N4"/>
<dbReference type="AlphaFoldDB" id="A0A1S3W3N4"/>
<dbReference type="GeneID" id="107522224"/>
<dbReference type="GO" id="GO:0060326">
    <property type="term" value="P:cell chemotaxis"/>
    <property type="evidence" value="ECO:0007669"/>
    <property type="project" value="TreeGrafter"/>
</dbReference>
<reference evidence="10" key="1">
    <citation type="submission" date="2025-05" db="UniProtKB">
        <authorList>
            <consortium name="RefSeq"/>
        </authorList>
    </citation>
    <scope>NUCLEOTIDE SEQUENCE [LARGE SCALE GENOMIC DNA]</scope>
</reference>
<keyword evidence="7" id="KW-1015">Disulfide bond</keyword>
<evidence type="ECO:0000256" key="5">
    <source>
        <dbReference type="ARBA" id="ARBA00022940"/>
    </source>
</evidence>
<dbReference type="PANTHER" id="PTHR20515">
    <property type="entry name" value="BETA-DEFENSIN"/>
    <property type="match status" value="1"/>
</dbReference>
<dbReference type="GO" id="GO:0042742">
    <property type="term" value="P:defense response to bacterium"/>
    <property type="evidence" value="ECO:0007669"/>
    <property type="project" value="UniProtKB-KW"/>
</dbReference>
<evidence type="ECO:0000313" key="10">
    <source>
        <dbReference type="Proteomes" id="UP001652624"/>
    </source>
</evidence>
<protein>
    <submittedName>
        <fullName evidence="11">Beta-defensin 103A-like</fullName>
    </submittedName>
</protein>
<dbReference type="Proteomes" id="UP001652624">
    <property type="component" value="Chromosome 2"/>
</dbReference>
<evidence type="ECO:0000313" key="11">
    <source>
        <dbReference type="RefSeq" id="XP_016041093.1"/>
    </source>
</evidence>
<feature type="signal peptide" evidence="8">
    <location>
        <begin position="1"/>
        <end position="22"/>
    </location>
</feature>
<dbReference type="GO" id="GO:0031731">
    <property type="term" value="F:CCR6 chemokine receptor binding"/>
    <property type="evidence" value="ECO:0007669"/>
    <property type="project" value="TreeGrafter"/>
</dbReference>
<evidence type="ECO:0000256" key="8">
    <source>
        <dbReference type="SAM" id="SignalP"/>
    </source>
</evidence>
<dbReference type="PANTHER" id="PTHR20515:SF0">
    <property type="entry name" value="BETA-DEFENSIN 103"/>
    <property type="match status" value="1"/>
</dbReference>
<feature type="domain" description="Beta-defensin-like" evidence="9">
    <location>
        <begin position="30"/>
        <end position="64"/>
    </location>
</feature>
<keyword evidence="10" id="KW-1185">Reference proteome</keyword>
<evidence type="ECO:0000256" key="2">
    <source>
        <dbReference type="ARBA" id="ARBA00022525"/>
    </source>
</evidence>
<dbReference type="RefSeq" id="XP_016041093.1">
    <property type="nucleotide sequence ID" value="XM_016185607.2"/>
</dbReference>
<gene>
    <name evidence="11" type="primary">LOC107522224</name>
</gene>
<evidence type="ECO:0000256" key="6">
    <source>
        <dbReference type="ARBA" id="ARBA00023022"/>
    </source>
</evidence>